<accession>A0A9W5Y7B4</accession>
<dbReference type="InterPro" id="IPR003343">
    <property type="entry name" value="Big_2"/>
</dbReference>
<dbReference type="Proteomes" id="UP001144256">
    <property type="component" value="Unassembled WGS sequence"/>
</dbReference>
<dbReference type="Pfam" id="PF14478">
    <property type="entry name" value="DUF4430"/>
    <property type="match status" value="1"/>
</dbReference>
<evidence type="ECO:0000313" key="3">
    <source>
        <dbReference type="Proteomes" id="UP001144256"/>
    </source>
</evidence>
<feature type="domain" description="BIG2" evidence="1">
    <location>
        <begin position="1004"/>
        <end position="1080"/>
    </location>
</feature>
<dbReference type="InterPro" id="IPR008964">
    <property type="entry name" value="Invasin/intimin_cell_adhesion"/>
</dbReference>
<comment type="caution">
    <text evidence="2">The sequence shown here is derived from an EMBL/GenBank/DDBJ whole genome shotgun (WGS) entry which is preliminary data.</text>
</comment>
<dbReference type="RefSeq" id="WP_281811888.1">
    <property type="nucleotide sequence ID" value="NZ_BRLB01000001.1"/>
</dbReference>
<evidence type="ECO:0000313" key="2">
    <source>
        <dbReference type="EMBL" id="GKX28015.1"/>
    </source>
</evidence>
<evidence type="ECO:0000259" key="1">
    <source>
        <dbReference type="SMART" id="SM00635"/>
    </source>
</evidence>
<dbReference type="SUPFAM" id="SSF49373">
    <property type="entry name" value="Invasin/intimin cell-adhesion fragments"/>
    <property type="match status" value="1"/>
</dbReference>
<dbReference type="Gene3D" id="2.170.130.30">
    <property type="match status" value="1"/>
</dbReference>
<dbReference type="PROSITE" id="PS51257">
    <property type="entry name" value="PROKAR_LIPOPROTEIN"/>
    <property type="match status" value="1"/>
</dbReference>
<dbReference type="CDD" id="cd00688">
    <property type="entry name" value="ISOPREN_C2_like"/>
    <property type="match status" value="1"/>
</dbReference>
<dbReference type="Pfam" id="PF02368">
    <property type="entry name" value="Big_2"/>
    <property type="match status" value="1"/>
</dbReference>
<dbReference type="InterPro" id="IPR008930">
    <property type="entry name" value="Terpenoid_cyclase/PrenylTrfase"/>
</dbReference>
<protein>
    <recommendedName>
        <fullName evidence="1">BIG2 domain-containing protein</fullName>
    </recommendedName>
</protein>
<gene>
    <name evidence="2" type="ORF">SH1V18_04950</name>
</gene>
<dbReference type="EMBL" id="BRLB01000001">
    <property type="protein sequence ID" value="GKX28015.1"/>
    <property type="molecule type" value="Genomic_DNA"/>
</dbReference>
<dbReference type="SMART" id="SM00635">
    <property type="entry name" value="BID_2"/>
    <property type="match status" value="1"/>
</dbReference>
<reference evidence="2" key="1">
    <citation type="submission" date="2022-06" db="EMBL/GenBank/DDBJ databases">
        <title>Vallitalea longa sp. nov., an anaerobic bacterium isolated from marine sediment.</title>
        <authorList>
            <person name="Hirano S."/>
            <person name="Terahara T."/>
            <person name="Mori K."/>
            <person name="Hamada M."/>
            <person name="Matsumoto R."/>
            <person name="Kobayashi T."/>
        </authorList>
    </citation>
    <scope>NUCLEOTIDE SEQUENCE</scope>
    <source>
        <strain evidence="2">SH18-1</strain>
    </source>
</reference>
<proteinExistence type="predicted"/>
<dbReference type="Gene3D" id="1.20.1270.90">
    <property type="entry name" value="AF1782-like"/>
    <property type="match status" value="1"/>
</dbReference>
<dbReference type="InterPro" id="IPR027954">
    <property type="entry name" value="Transcobalamin-like_C"/>
</dbReference>
<dbReference type="SUPFAM" id="SSF48239">
    <property type="entry name" value="Terpenoid cyclases/Protein prenyltransferases"/>
    <property type="match status" value="1"/>
</dbReference>
<name>A0A9W5Y7B4_9FIRM</name>
<organism evidence="2 3">
    <name type="scientific">Vallitalea longa</name>
    <dbReference type="NCBI Taxonomy" id="2936439"/>
    <lineage>
        <taxon>Bacteria</taxon>
        <taxon>Bacillati</taxon>
        <taxon>Bacillota</taxon>
        <taxon>Clostridia</taxon>
        <taxon>Lachnospirales</taxon>
        <taxon>Vallitaleaceae</taxon>
        <taxon>Vallitalea</taxon>
    </lineage>
</organism>
<sequence length="1342" mass="148554">MKRIKTKVLPILFSILMIVSCITPIYAQERGTLDITLASVENFDNNQDAMFNFSVVNTTNETLQANLIVGLYENNTNKMITYNYVNDEIKANSDKNWGTCIPIPADGEYKIKAFAWDNMHNPVTLSNTLIVNQHQEVISIDEKVDEAIKQAVKYQLDAVGEPGVATIGGDWTVFSLARSGLEIPEKYYETYYDKVVGRVKEESIKDKRRWDDKVTDVERVCLALSSIGKNPANVDGINLLDYIFNKAENFPEIKPDGELGHRQGVNELSFALLAIDAKDYKSETGITREKIINRILNDYQIKDGGFALSGDTLDVDTTAMTIQALAPYYDSNEDVKAAIDKAVDKLSKLQGSDGKYEISFVGSELTKPSETISQIIVALTSLGINPHTDSRFVKNDNSLITALLTYIDSTGGFKHVLDENVDGMATDQGLYALVAYDRLVEGKNTLYDMSDVDFSSVGTVQLSIEKRIIGKGDTVSRTSVDLYEKDNVFDVLKRLVDEKGLSMKCTYNDKYGSRYIVSIDGDGEFDHGNGSGWMYYVNGELPNVGVSAYFPEDGDVIRLRYTTNWGALEEPLVDVLKHKITEAEKYSKDDYTVGSFQVLEDAISDAKVITEDDSYNSTEDSKELIISAKIGELNKAIEGLVEDKNDKPVVAPDTIPEDFENDLWLNSNFRIMEVGDTYDLTARRVPEIIDDPISNRVAHPTYHYNVIKGDSVEIGATSDNGVNKIEAVSVGTSVIEVTYDATHQYNRDFGACSDVNKAYIVVDVTDGEDKGIDIKTSIDQRNYDTIYYAEGNTTDYTFDVDLTGSNDVKVLCNDNIIEPNDNKYTVSLENRSNIIEINATNENGTEKLFYVIDARKIEIDIENMSREDETIKAGDEVKVSFRGITLPVYKLATIYNPTFPSPWGNDDYTRVKYDNEILGEVKSNDNVGQYSLATANGIKITFDKEGVYDFTDGHIDESWWGSSLGSERDMTGPGEPNLGADVCSDTFSTLPDFSIVVEENDDILPTQIELDKNELSISTGDTENLYATILPDDAVDKSIIWESSDEKIATVVDGVITGISEGEATITVKSNVDNDITATCQVTVKDTGKKTDKTKLTQLIDEAEKLDKTSYTEKSYNGLLTVLDTAKDAVDKEDITQDEIDDIRLQLQSAIDDLEKEEDQEQGTGQDPISGIEITEKQLDQNDYDVFYYLADETYVIDGQEVTFVDGDTISYGAEEVGLRNKELSYSIDKGDDDIISAGEEIVIRFNGLSTPIGSVAGQWNSTYAGKLMITYNTDVEGLEVVQSENGNTDELKVLVPEGFVGEIGLTDGSIYEAANEWSPGIDGIGTSGNFGSLPDIQLIVE</sequence>
<dbReference type="Gene3D" id="1.50.10.20">
    <property type="match status" value="1"/>
</dbReference>
<dbReference type="Gene3D" id="2.60.40.1080">
    <property type="match status" value="1"/>
</dbReference>
<keyword evidence="3" id="KW-1185">Reference proteome</keyword>